<dbReference type="Pfam" id="PF01344">
    <property type="entry name" value="Kelch_1"/>
    <property type="match status" value="2"/>
</dbReference>
<comment type="pathway">
    <text evidence="2">Protein modification; protein ubiquitination.</text>
</comment>
<dbReference type="Pfam" id="PF24681">
    <property type="entry name" value="Kelch_KLHDC2_KLHL20_DRC7"/>
    <property type="match status" value="1"/>
</dbReference>
<evidence type="ECO:0000313" key="9">
    <source>
        <dbReference type="EMBL" id="KAJ3597027.1"/>
    </source>
</evidence>
<feature type="region of interest" description="Disordered" evidence="7">
    <location>
        <begin position="615"/>
        <end position="651"/>
    </location>
</feature>
<dbReference type="OrthoDB" id="6611570at2759"/>
<evidence type="ECO:0000256" key="3">
    <source>
        <dbReference type="ARBA" id="ARBA00019802"/>
    </source>
</evidence>
<dbReference type="GO" id="GO:0097602">
    <property type="term" value="F:cullin family protein binding"/>
    <property type="evidence" value="ECO:0007669"/>
    <property type="project" value="TreeGrafter"/>
</dbReference>
<comment type="caution">
    <text evidence="9">The sequence shown here is derived from an EMBL/GenBank/DDBJ whole genome shotgun (WGS) entry which is preliminary data.</text>
</comment>
<dbReference type="Proteomes" id="UP001148018">
    <property type="component" value="Unassembled WGS sequence"/>
</dbReference>
<dbReference type="InterPro" id="IPR000210">
    <property type="entry name" value="BTB/POZ_dom"/>
</dbReference>
<keyword evidence="4" id="KW-0880">Kelch repeat</keyword>
<dbReference type="InterPro" id="IPR015915">
    <property type="entry name" value="Kelch-typ_b-propeller"/>
</dbReference>
<dbReference type="SMART" id="SM00225">
    <property type="entry name" value="BTB"/>
    <property type="match status" value="1"/>
</dbReference>
<proteinExistence type="predicted"/>
<dbReference type="PIRSF" id="PIRSF037037">
    <property type="entry name" value="Kelch-like_protein_gigaxonin"/>
    <property type="match status" value="1"/>
</dbReference>
<sequence>MPKSEDRMESGTQSCTPQHQRLSDSSKVFGWAGQAVELLQGLEQQRRLGQLCDVVLVVGGQRLSAHRALLAISSPYFHAMFTLGMKEQRQAEVELQGVSYSGLEAVVDFMYSGKLPLNSRNINRVLETAHLLQVGQAVDFCCQYLEMEVSQDNYLYLQELALLYSLERLEAFVDRFVLQHFATLSLTAHFLQNVPLHKLTSYLSSEQVQHGSEQALLQAALQWLSRGPKEERLAHGEQLLSHVRLPLMDPEELAGSVRSAVRALLPGDAACEALVEEALAYHARPSAQPLLQTQRTAPRGGVERLLLVGGEVSERGGELTASVHWLDATAAAAAAGLGVWREETLLPAPRSHHCLAVLGGFIYTAGGSSSRDHSGDTACNLLHRYDPRDRTWAECAPMNQRRQHFFLGAAGGCLIAVGGRNDTGALSSVEVYRPAEDSWTYVDGLPRCTYGHAGAVHRNTVYVSGGHDHQIGPYRRDVLSYELPPPAGAGSQGSSPGWREGPPMEVARGWHCMASLGGRVYAMGGSDDRRDSLERFDILAVEALDTASGRWTRLACLPAPASEAAAGTWGGRVYVLGGYSWEGMAFSRATWAYDPATGLWSRGPDLPKQVAGASACACTLGPPPPPWPPLPSPETRKTRRAVGYGRRPRPT</sequence>
<feature type="compositionally biased region" description="Pro residues" evidence="7">
    <location>
        <begin position="621"/>
        <end position="632"/>
    </location>
</feature>
<dbReference type="Pfam" id="PF07707">
    <property type="entry name" value="BACK"/>
    <property type="match status" value="1"/>
</dbReference>
<evidence type="ECO:0000256" key="5">
    <source>
        <dbReference type="ARBA" id="ARBA00022737"/>
    </source>
</evidence>
<protein>
    <recommendedName>
        <fullName evidence="3">Kelch-like protein 36</fullName>
    </recommendedName>
</protein>
<keyword evidence="6" id="KW-0833">Ubl conjugation pathway</keyword>
<evidence type="ECO:0000259" key="8">
    <source>
        <dbReference type="PROSITE" id="PS50097"/>
    </source>
</evidence>
<evidence type="ECO:0000256" key="2">
    <source>
        <dbReference type="ARBA" id="ARBA00004906"/>
    </source>
</evidence>
<reference evidence="9" key="1">
    <citation type="submission" date="2022-07" db="EMBL/GenBank/DDBJ databases">
        <title>Chromosome-level genome of Muraenolepis orangiensis.</title>
        <authorList>
            <person name="Kim J."/>
        </authorList>
    </citation>
    <scope>NUCLEOTIDE SEQUENCE</scope>
    <source>
        <strain evidence="9">KU_S4_2022</strain>
        <tissue evidence="9">Muscle</tissue>
    </source>
</reference>
<feature type="domain" description="BTB" evidence="8">
    <location>
        <begin position="52"/>
        <end position="119"/>
    </location>
</feature>
<dbReference type="SMART" id="SM00612">
    <property type="entry name" value="Kelch"/>
    <property type="match status" value="6"/>
</dbReference>
<dbReference type="SUPFAM" id="SSF54695">
    <property type="entry name" value="POZ domain"/>
    <property type="match status" value="1"/>
</dbReference>
<dbReference type="Gene3D" id="2.120.10.80">
    <property type="entry name" value="Kelch-type beta propeller"/>
    <property type="match status" value="2"/>
</dbReference>
<dbReference type="InterPro" id="IPR011705">
    <property type="entry name" value="BACK"/>
</dbReference>
<evidence type="ECO:0000256" key="1">
    <source>
        <dbReference type="ARBA" id="ARBA00003098"/>
    </source>
</evidence>
<dbReference type="Gene3D" id="3.30.710.10">
    <property type="entry name" value="Potassium Channel Kv1.1, Chain A"/>
    <property type="match status" value="1"/>
</dbReference>
<evidence type="ECO:0000256" key="4">
    <source>
        <dbReference type="ARBA" id="ARBA00022441"/>
    </source>
</evidence>
<accession>A0A9Q0IE43</accession>
<dbReference type="Pfam" id="PF00651">
    <property type="entry name" value="BTB"/>
    <property type="match status" value="1"/>
</dbReference>
<keyword evidence="10" id="KW-1185">Reference proteome</keyword>
<evidence type="ECO:0000313" key="10">
    <source>
        <dbReference type="Proteomes" id="UP001148018"/>
    </source>
</evidence>
<dbReference type="EMBL" id="JANIIK010000110">
    <property type="protein sequence ID" value="KAJ3597027.1"/>
    <property type="molecule type" value="Genomic_DNA"/>
</dbReference>
<dbReference type="PANTHER" id="PTHR45632:SF4">
    <property type="entry name" value="KELCH-LIKE PROTEIN 36"/>
    <property type="match status" value="1"/>
</dbReference>
<feature type="region of interest" description="Disordered" evidence="7">
    <location>
        <begin position="1"/>
        <end position="21"/>
    </location>
</feature>
<feature type="compositionally biased region" description="Polar residues" evidence="7">
    <location>
        <begin position="10"/>
        <end position="21"/>
    </location>
</feature>
<comment type="function">
    <text evidence="1">Probable substrate-specific adapter of an E3 ubiquitin-protein ligase complex which mediates the ubiquitination and subsequent proteasomal degradation of target proteins.</text>
</comment>
<keyword evidence="5" id="KW-0677">Repeat</keyword>
<dbReference type="AlphaFoldDB" id="A0A9Q0IE43"/>
<dbReference type="InterPro" id="IPR011333">
    <property type="entry name" value="SKP1/BTB/POZ_sf"/>
</dbReference>
<dbReference type="Gene3D" id="1.25.40.420">
    <property type="match status" value="1"/>
</dbReference>
<evidence type="ECO:0000256" key="7">
    <source>
        <dbReference type="SAM" id="MobiDB-lite"/>
    </source>
</evidence>
<dbReference type="InterPro" id="IPR017096">
    <property type="entry name" value="BTB-kelch_protein"/>
</dbReference>
<name>A0A9Q0IE43_9TELE</name>
<dbReference type="SMART" id="SM00875">
    <property type="entry name" value="BACK"/>
    <property type="match status" value="1"/>
</dbReference>
<dbReference type="PANTHER" id="PTHR45632">
    <property type="entry name" value="LD33804P"/>
    <property type="match status" value="1"/>
</dbReference>
<dbReference type="SUPFAM" id="SSF117281">
    <property type="entry name" value="Kelch motif"/>
    <property type="match status" value="1"/>
</dbReference>
<dbReference type="PROSITE" id="PS50097">
    <property type="entry name" value="BTB"/>
    <property type="match status" value="1"/>
</dbReference>
<gene>
    <name evidence="9" type="ORF">NHX12_003427</name>
</gene>
<dbReference type="InterPro" id="IPR006652">
    <property type="entry name" value="Kelch_1"/>
</dbReference>
<organism evidence="9 10">
    <name type="scientific">Muraenolepis orangiensis</name>
    <name type="common">Patagonian moray cod</name>
    <dbReference type="NCBI Taxonomy" id="630683"/>
    <lineage>
        <taxon>Eukaryota</taxon>
        <taxon>Metazoa</taxon>
        <taxon>Chordata</taxon>
        <taxon>Craniata</taxon>
        <taxon>Vertebrata</taxon>
        <taxon>Euteleostomi</taxon>
        <taxon>Actinopterygii</taxon>
        <taxon>Neopterygii</taxon>
        <taxon>Teleostei</taxon>
        <taxon>Neoteleostei</taxon>
        <taxon>Acanthomorphata</taxon>
        <taxon>Zeiogadaria</taxon>
        <taxon>Gadariae</taxon>
        <taxon>Gadiformes</taxon>
        <taxon>Muraenolepidoidei</taxon>
        <taxon>Muraenolepididae</taxon>
        <taxon>Muraenolepis</taxon>
    </lineage>
</organism>
<evidence type="ECO:0000256" key="6">
    <source>
        <dbReference type="ARBA" id="ARBA00022786"/>
    </source>
</evidence>